<evidence type="ECO:0000313" key="2">
    <source>
        <dbReference type="EMBL" id="CUS11380.1"/>
    </source>
</evidence>
<evidence type="ECO:0000313" key="3">
    <source>
        <dbReference type="Proteomes" id="UP001412239"/>
    </source>
</evidence>
<dbReference type="Gene3D" id="1.25.40.10">
    <property type="entry name" value="Tetratricopeptide repeat domain"/>
    <property type="match status" value="1"/>
</dbReference>
<dbReference type="Proteomes" id="UP001412239">
    <property type="component" value="Unassembled WGS sequence"/>
</dbReference>
<evidence type="ECO:0000256" key="1">
    <source>
        <dbReference type="SAM" id="MobiDB-lite"/>
    </source>
</evidence>
<organism evidence="2 3">
    <name type="scientific">Tuber aestivum</name>
    <name type="common">summer truffle</name>
    <dbReference type="NCBI Taxonomy" id="59557"/>
    <lineage>
        <taxon>Eukaryota</taxon>
        <taxon>Fungi</taxon>
        <taxon>Dikarya</taxon>
        <taxon>Ascomycota</taxon>
        <taxon>Pezizomycotina</taxon>
        <taxon>Pezizomycetes</taxon>
        <taxon>Pezizales</taxon>
        <taxon>Tuberaceae</taxon>
        <taxon>Tuber</taxon>
    </lineage>
</organism>
<sequence>RALEGRERILGPDHPDTLSSVAGLASALGEQGKY</sequence>
<dbReference type="Pfam" id="PF13374">
    <property type="entry name" value="TPR_10"/>
    <property type="match status" value="1"/>
</dbReference>
<name>A0A292PY29_9PEZI</name>
<dbReference type="EMBL" id="LN891023">
    <property type="protein sequence ID" value="CUS11380.1"/>
    <property type="molecule type" value="Genomic_DNA"/>
</dbReference>
<gene>
    <name evidence="2" type="ORF">GSTUAT00004547001</name>
</gene>
<feature type="non-terminal residue" evidence="2">
    <location>
        <position position="34"/>
    </location>
</feature>
<feature type="non-terminal residue" evidence="2">
    <location>
        <position position="1"/>
    </location>
</feature>
<accession>A0A292PY29</accession>
<evidence type="ECO:0008006" key="4">
    <source>
        <dbReference type="Google" id="ProtNLM"/>
    </source>
</evidence>
<proteinExistence type="predicted"/>
<dbReference type="InterPro" id="IPR011990">
    <property type="entry name" value="TPR-like_helical_dom_sf"/>
</dbReference>
<feature type="region of interest" description="Disordered" evidence="1">
    <location>
        <begin position="1"/>
        <end position="20"/>
    </location>
</feature>
<keyword evidence="3" id="KW-1185">Reference proteome</keyword>
<feature type="compositionally biased region" description="Basic and acidic residues" evidence="1">
    <location>
        <begin position="1"/>
        <end position="16"/>
    </location>
</feature>
<dbReference type="AlphaFoldDB" id="A0A292PY29"/>
<reference evidence="2" key="1">
    <citation type="submission" date="2015-10" db="EMBL/GenBank/DDBJ databases">
        <authorList>
            <person name="Regsiter A."/>
            <person name="william w."/>
        </authorList>
    </citation>
    <scope>NUCLEOTIDE SEQUENCE</scope>
    <source>
        <strain evidence="2">Montdore</strain>
    </source>
</reference>
<protein>
    <recommendedName>
        <fullName evidence="4">Kinesin light chain</fullName>
    </recommendedName>
</protein>